<evidence type="ECO:0000313" key="2">
    <source>
        <dbReference type="EMBL" id="PKI75287.1"/>
    </source>
</evidence>
<proteinExistence type="predicted"/>
<feature type="transmembrane region" description="Helical" evidence="1">
    <location>
        <begin position="108"/>
        <end position="125"/>
    </location>
</feature>
<organism evidence="2 3">
    <name type="scientific">Punica granatum</name>
    <name type="common">Pomegranate</name>
    <dbReference type="NCBI Taxonomy" id="22663"/>
    <lineage>
        <taxon>Eukaryota</taxon>
        <taxon>Viridiplantae</taxon>
        <taxon>Streptophyta</taxon>
        <taxon>Embryophyta</taxon>
        <taxon>Tracheophyta</taxon>
        <taxon>Spermatophyta</taxon>
        <taxon>Magnoliopsida</taxon>
        <taxon>eudicotyledons</taxon>
        <taxon>Gunneridae</taxon>
        <taxon>Pentapetalae</taxon>
        <taxon>rosids</taxon>
        <taxon>malvids</taxon>
        <taxon>Myrtales</taxon>
        <taxon>Lythraceae</taxon>
        <taxon>Punica</taxon>
    </lineage>
</organism>
<evidence type="ECO:0000313" key="3">
    <source>
        <dbReference type="Proteomes" id="UP000233551"/>
    </source>
</evidence>
<feature type="transmembrane region" description="Helical" evidence="1">
    <location>
        <begin position="131"/>
        <end position="154"/>
    </location>
</feature>
<keyword evidence="1" id="KW-0472">Membrane</keyword>
<dbReference type="STRING" id="22663.A0A2I0L3L1"/>
<gene>
    <name evidence="2" type="ORF">CRG98_004327</name>
</gene>
<comment type="caution">
    <text evidence="2">The sequence shown here is derived from an EMBL/GenBank/DDBJ whole genome shotgun (WGS) entry which is preliminary data.</text>
</comment>
<feature type="non-terminal residue" evidence="2">
    <location>
        <position position="184"/>
    </location>
</feature>
<reference evidence="2 3" key="1">
    <citation type="submission" date="2017-11" db="EMBL/GenBank/DDBJ databases">
        <title>De-novo sequencing of pomegranate (Punica granatum L.) genome.</title>
        <authorList>
            <person name="Akparov Z."/>
            <person name="Amiraslanov A."/>
            <person name="Hajiyeva S."/>
            <person name="Abbasov M."/>
            <person name="Kaur K."/>
            <person name="Hamwieh A."/>
            <person name="Solovyev V."/>
            <person name="Salamov A."/>
            <person name="Braich B."/>
            <person name="Kosarev P."/>
            <person name="Mahmoud A."/>
            <person name="Hajiyev E."/>
            <person name="Babayeva S."/>
            <person name="Izzatullayeva V."/>
            <person name="Mammadov A."/>
            <person name="Mammadov A."/>
            <person name="Sharifova S."/>
            <person name="Ojaghi J."/>
            <person name="Eynullazada K."/>
            <person name="Bayramov B."/>
            <person name="Abdulazimova A."/>
            <person name="Shahmuradov I."/>
        </authorList>
    </citation>
    <scope>NUCLEOTIDE SEQUENCE [LARGE SCALE GENOMIC DNA]</scope>
    <source>
        <strain evidence="3">cv. AG2017</strain>
        <tissue evidence="2">Leaf</tissue>
    </source>
</reference>
<sequence length="184" mass="20741">MWTGKLSQNLIPTLNSPPSSIHHHLHDHYAIHVQNDPIAPPSTPYKRPLLTQTPSSLAKSPTLYRLHHSPPDRKPHKAPFLPLSVVVAAKSSAFRLVRRLKHIRRLRAHLRLILLLSLPFFYFLVSHPSHSFLLDFLSAFAFSAALLFSLNLALPRLPSIRLFFARSFPIKLSASNSIPGQPLP</sequence>
<name>A0A2I0L3L1_PUNGR</name>
<evidence type="ECO:0000256" key="1">
    <source>
        <dbReference type="SAM" id="Phobius"/>
    </source>
</evidence>
<dbReference type="Proteomes" id="UP000233551">
    <property type="component" value="Unassembled WGS sequence"/>
</dbReference>
<dbReference type="EMBL" id="PGOL01000180">
    <property type="protein sequence ID" value="PKI75287.1"/>
    <property type="molecule type" value="Genomic_DNA"/>
</dbReference>
<keyword evidence="1" id="KW-0812">Transmembrane</keyword>
<keyword evidence="1" id="KW-1133">Transmembrane helix</keyword>
<keyword evidence="3" id="KW-1185">Reference proteome</keyword>
<protein>
    <submittedName>
        <fullName evidence="2">Uncharacterized protein</fullName>
    </submittedName>
</protein>
<dbReference type="AlphaFoldDB" id="A0A2I0L3L1"/>
<accession>A0A2I0L3L1</accession>